<sequence>MWGLVGVNKLELAAPLRSEVEQPAASRRSHPARRSRSRFDLVAWKAYCLAVRTRQVNLQVRDSTTSSMFRIMRLPCYVWRELLWLYDGCRDGECNDDLSDMLYADAMCVPRGTEDQSYVPTGAHVARVRERARDWVEDEPRAKASWRATRSDRGGP</sequence>
<organism evidence="2 3">
    <name type="scientific">Cucumis melo var. makuwa</name>
    <name type="common">Oriental melon</name>
    <dbReference type="NCBI Taxonomy" id="1194695"/>
    <lineage>
        <taxon>Eukaryota</taxon>
        <taxon>Viridiplantae</taxon>
        <taxon>Streptophyta</taxon>
        <taxon>Embryophyta</taxon>
        <taxon>Tracheophyta</taxon>
        <taxon>Spermatophyta</taxon>
        <taxon>Magnoliopsida</taxon>
        <taxon>eudicotyledons</taxon>
        <taxon>Gunneridae</taxon>
        <taxon>Pentapetalae</taxon>
        <taxon>rosids</taxon>
        <taxon>fabids</taxon>
        <taxon>Cucurbitales</taxon>
        <taxon>Cucurbitaceae</taxon>
        <taxon>Benincaseae</taxon>
        <taxon>Cucumis</taxon>
    </lineage>
</organism>
<feature type="region of interest" description="Disordered" evidence="1">
    <location>
        <begin position="137"/>
        <end position="156"/>
    </location>
</feature>
<protein>
    <submittedName>
        <fullName evidence="2">Uncharacterized protein</fullName>
    </submittedName>
</protein>
<gene>
    <name evidence="2" type="ORF">E6C27_scaffold34G003220</name>
</gene>
<evidence type="ECO:0000256" key="1">
    <source>
        <dbReference type="SAM" id="MobiDB-lite"/>
    </source>
</evidence>
<reference evidence="2 3" key="1">
    <citation type="submission" date="2019-08" db="EMBL/GenBank/DDBJ databases">
        <title>Draft genome sequences of two oriental melons (Cucumis melo L. var makuwa).</title>
        <authorList>
            <person name="Kwon S.-Y."/>
        </authorList>
    </citation>
    <scope>NUCLEOTIDE SEQUENCE [LARGE SCALE GENOMIC DNA]</scope>
    <source>
        <strain evidence="3">cv. SW 3</strain>
        <tissue evidence="2">Leaf</tissue>
    </source>
</reference>
<name>A0A5A7SL65_CUCMM</name>
<dbReference type="Proteomes" id="UP000321393">
    <property type="component" value="Unassembled WGS sequence"/>
</dbReference>
<dbReference type="AlphaFoldDB" id="A0A5A7SL65"/>
<accession>A0A5A7SL65</accession>
<evidence type="ECO:0000313" key="3">
    <source>
        <dbReference type="Proteomes" id="UP000321393"/>
    </source>
</evidence>
<evidence type="ECO:0000313" key="2">
    <source>
        <dbReference type="EMBL" id="KAA0025999.1"/>
    </source>
</evidence>
<proteinExistence type="predicted"/>
<comment type="caution">
    <text evidence="2">The sequence shown here is derived from an EMBL/GenBank/DDBJ whole genome shotgun (WGS) entry which is preliminary data.</text>
</comment>
<dbReference type="EMBL" id="SSTE01023063">
    <property type="protein sequence ID" value="KAA0025999.1"/>
    <property type="molecule type" value="Genomic_DNA"/>
</dbReference>